<dbReference type="EMBL" id="JACBZD010000001">
    <property type="protein sequence ID" value="NYI05946.1"/>
    <property type="molecule type" value="Genomic_DNA"/>
</dbReference>
<reference evidence="2 3" key="1">
    <citation type="submission" date="2020-07" db="EMBL/GenBank/DDBJ databases">
        <title>Sequencing the genomes of 1000 actinobacteria strains.</title>
        <authorList>
            <person name="Klenk H.-P."/>
        </authorList>
    </citation>
    <scope>NUCLEOTIDE SEQUENCE [LARGE SCALE GENOMIC DNA]</scope>
    <source>
        <strain evidence="2 3">DSM 42178</strain>
    </source>
</reference>
<evidence type="ECO:0000256" key="1">
    <source>
        <dbReference type="SAM" id="Phobius"/>
    </source>
</evidence>
<dbReference type="Proteomes" id="UP000567795">
    <property type="component" value="Unassembled WGS sequence"/>
</dbReference>
<keyword evidence="1" id="KW-0812">Transmembrane</keyword>
<evidence type="ECO:0000313" key="3">
    <source>
        <dbReference type="Proteomes" id="UP000567795"/>
    </source>
</evidence>
<feature type="transmembrane region" description="Helical" evidence="1">
    <location>
        <begin position="24"/>
        <end position="48"/>
    </location>
</feature>
<accession>A0A852ZU78</accession>
<feature type="transmembrane region" description="Helical" evidence="1">
    <location>
        <begin position="60"/>
        <end position="83"/>
    </location>
</feature>
<name>A0A852ZU78_9ACTN</name>
<keyword evidence="1" id="KW-0472">Membrane</keyword>
<comment type="caution">
    <text evidence="2">The sequence shown here is derived from an EMBL/GenBank/DDBJ whole genome shotgun (WGS) entry which is preliminary data.</text>
</comment>
<keyword evidence="3" id="KW-1185">Reference proteome</keyword>
<evidence type="ECO:0000313" key="2">
    <source>
        <dbReference type="EMBL" id="NYI05946.1"/>
    </source>
</evidence>
<feature type="transmembrane region" description="Helical" evidence="1">
    <location>
        <begin position="95"/>
        <end position="116"/>
    </location>
</feature>
<proteinExistence type="predicted"/>
<sequence length="144" mass="15171">MNDPPPITAATAAARPRPRPHGGLLAGLAALLAAPATWGAAWVIALAWYDCRSWGPGERFSLNFAMPLGWALLSCVGTAGALLARRAVRGHRRLVAWPVMLAGLVLALALGVWGLWSLTVDESSVGDSFCAGAVPPWWPAWLPV</sequence>
<gene>
    <name evidence="2" type="ORF">FHU37_002889</name>
</gene>
<dbReference type="RefSeq" id="WP_179814595.1">
    <property type="nucleotide sequence ID" value="NZ_JACBZD010000001.1"/>
</dbReference>
<protein>
    <submittedName>
        <fullName evidence="2">Uncharacterized protein</fullName>
    </submittedName>
</protein>
<dbReference type="AlphaFoldDB" id="A0A852ZU78"/>
<keyword evidence="1" id="KW-1133">Transmembrane helix</keyword>
<organism evidence="2 3">
    <name type="scientific">Allostreptomyces psammosilenae</name>
    <dbReference type="NCBI Taxonomy" id="1892865"/>
    <lineage>
        <taxon>Bacteria</taxon>
        <taxon>Bacillati</taxon>
        <taxon>Actinomycetota</taxon>
        <taxon>Actinomycetes</taxon>
        <taxon>Kitasatosporales</taxon>
        <taxon>Streptomycetaceae</taxon>
        <taxon>Allostreptomyces</taxon>
    </lineage>
</organism>